<sequence>MPLSHYVEGDELRDDLWLRVRAVLMEEWDPIGVCGEPNATDEYDSYIPKLKALIRNGSNLEIVIDYLDWVATERMGFTSQPERSRPAAESLCKLRT</sequence>
<gene>
    <name evidence="1" type="ORF">EDE15_2771</name>
</gene>
<protein>
    <recommendedName>
        <fullName evidence="3">DUF1871 family protein</fullName>
    </recommendedName>
</protein>
<keyword evidence="2" id="KW-1185">Reference proteome</keyword>
<dbReference type="EMBL" id="RSDW01000001">
    <property type="protein sequence ID" value="RSL17241.1"/>
    <property type="molecule type" value="Genomic_DNA"/>
</dbReference>
<evidence type="ECO:0008006" key="3">
    <source>
        <dbReference type="Google" id="ProtNLM"/>
    </source>
</evidence>
<dbReference type="AlphaFoldDB" id="A0A3R9QAM9"/>
<reference evidence="1 2" key="1">
    <citation type="submission" date="2018-12" db="EMBL/GenBank/DDBJ databases">
        <title>Sequencing of bacterial isolates from soil warming experiment in Harvard Forest, Massachusetts, USA.</title>
        <authorList>
            <person name="Deangelis K."/>
        </authorList>
    </citation>
    <scope>NUCLEOTIDE SEQUENCE [LARGE SCALE GENOMIC DNA]</scope>
    <source>
        <strain evidence="1 2">EB153</strain>
    </source>
</reference>
<dbReference type="Proteomes" id="UP000269669">
    <property type="component" value="Unassembled WGS sequence"/>
</dbReference>
<organism evidence="1 2">
    <name type="scientific">Edaphobacter aggregans</name>
    <dbReference type="NCBI Taxonomy" id="570835"/>
    <lineage>
        <taxon>Bacteria</taxon>
        <taxon>Pseudomonadati</taxon>
        <taxon>Acidobacteriota</taxon>
        <taxon>Terriglobia</taxon>
        <taxon>Terriglobales</taxon>
        <taxon>Acidobacteriaceae</taxon>
        <taxon>Edaphobacter</taxon>
    </lineage>
</organism>
<evidence type="ECO:0000313" key="2">
    <source>
        <dbReference type="Proteomes" id="UP000269669"/>
    </source>
</evidence>
<name>A0A3R9QAM9_9BACT</name>
<accession>A0A3R9QAM9</accession>
<proteinExistence type="predicted"/>
<comment type="caution">
    <text evidence="1">The sequence shown here is derived from an EMBL/GenBank/DDBJ whole genome shotgun (WGS) entry which is preliminary data.</text>
</comment>
<evidence type="ECO:0000313" key="1">
    <source>
        <dbReference type="EMBL" id="RSL17241.1"/>
    </source>
</evidence>